<comment type="caution">
    <text evidence="1">The sequence shown here is derived from an EMBL/GenBank/DDBJ whole genome shotgun (WGS) entry which is preliminary data.</text>
</comment>
<protein>
    <submittedName>
        <fullName evidence="1">Uncharacterized protein</fullName>
    </submittedName>
</protein>
<gene>
    <name evidence="1" type="ORF">CUB97_06580</name>
</gene>
<dbReference type="EMBL" id="PGGD01000001">
    <property type="protein sequence ID" value="PJF00925.1"/>
    <property type="molecule type" value="Genomic_DNA"/>
</dbReference>
<name>A0A2M8M9M8_PREIN</name>
<accession>A0A2M8M9M8</accession>
<sequence>MFEGQYRNVLLPTAIKLQPFLFLTAYKAQRKAQRKLNENNPCNAIRLHKRNVFTTTLLCLDTLLYIGGKA</sequence>
<organism evidence="1 2">
    <name type="scientific">Prevotella intermedia</name>
    <dbReference type="NCBI Taxonomy" id="28131"/>
    <lineage>
        <taxon>Bacteria</taxon>
        <taxon>Pseudomonadati</taxon>
        <taxon>Bacteroidota</taxon>
        <taxon>Bacteroidia</taxon>
        <taxon>Bacteroidales</taxon>
        <taxon>Prevotellaceae</taxon>
        <taxon>Prevotella</taxon>
    </lineage>
</organism>
<dbReference type="Proteomes" id="UP000228641">
    <property type="component" value="Unassembled WGS sequence"/>
</dbReference>
<dbReference type="AlphaFoldDB" id="A0A2M8M9M8"/>
<evidence type="ECO:0000313" key="2">
    <source>
        <dbReference type="Proteomes" id="UP000228641"/>
    </source>
</evidence>
<proteinExistence type="predicted"/>
<evidence type="ECO:0000313" key="1">
    <source>
        <dbReference type="EMBL" id="PJF00925.1"/>
    </source>
</evidence>
<reference evidence="1 2" key="1">
    <citation type="submission" date="2017-11" db="EMBL/GenBank/DDBJ databases">
        <title>Genome sequencing of Prevotella intermedia KCOM 1779.</title>
        <authorList>
            <person name="Kook J.-K."/>
            <person name="Park S.-N."/>
            <person name="Lim Y.K."/>
        </authorList>
    </citation>
    <scope>NUCLEOTIDE SEQUENCE [LARGE SCALE GENOMIC DNA]</scope>
    <source>
        <strain evidence="1 2">KCOM 1779</strain>
    </source>
</reference>